<protein>
    <submittedName>
        <fullName evidence="1">Uncharacterized protein</fullName>
    </submittedName>
</protein>
<evidence type="ECO:0000313" key="2">
    <source>
        <dbReference type="Proteomes" id="UP000631694"/>
    </source>
</evidence>
<comment type="caution">
    <text evidence="1">The sequence shown here is derived from an EMBL/GenBank/DDBJ whole genome shotgun (WGS) entry which is preliminary data.</text>
</comment>
<dbReference type="EMBL" id="JADZLT010000056">
    <property type="protein sequence ID" value="MBH0239810.1"/>
    <property type="molecule type" value="Genomic_DNA"/>
</dbReference>
<accession>A0A931I5Y5</accession>
<name>A0A931I5Y5_9HYPH</name>
<dbReference type="RefSeq" id="WP_197312884.1">
    <property type="nucleotide sequence ID" value="NZ_JADZLT010000056.1"/>
</dbReference>
<proteinExistence type="predicted"/>
<reference evidence="1" key="1">
    <citation type="submission" date="2020-12" db="EMBL/GenBank/DDBJ databases">
        <title>Methylobrevis albus sp. nov., isolated from fresh water lack sediment.</title>
        <authorList>
            <person name="Zou Q."/>
        </authorList>
    </citation>
    <scope>NUCLEOTIDE SEQUENCE</scope>
    <source>
        <strain evidence="1">L22</strain>
    </source>
</reference>
<dbReference type="AlphaFoldDB" id="A0A931I5Y5"/>
<organism evidence="1 2">
    <name type="scientific">Methylobrevis albus</name>
    <dbReference type="NCBI Taxonomy" id="2793297"/>
    <lineage>
        <taxon>Bacteria</taxon>
        <taxon>Pseudomonadati</taxon>
        <taxon>Pseudomonadota</taxon>
        <taxon>Alphaproteobacteria</taxon>
        <taxon>Hyphomicrobiales</taxon>
        <taxon>Pleomorphomonadaceae</taxon>
        <taxon>Methylobrevis</taxon>
    </lineage>
</organism>
<evidence type="ECO:0000313" key="1">
    <source>
        <dbReference type="EMBL" id="MBH0239810.1"/>
    </source>
</evidence>
<keyword evidence="2" id="KW-1185">Reference proteome</keyword>
<sequence length="137" mass="15974">MKDRHRKIAEQTPPERAIERLRRMGNDGFTQLTALSDEQLIDLILALSWELTIVGRESYAREQVGDDASDDSFTLVIGDDALMINVNEVQHRLVQHVKYLRRKESYPKEDIVRYLISTFAETDRSYLVEKCYLNIKS</sequence>
<gene>
    <name evidence="1" type="ORF">I5731_18465</name>
</gene>
<dbReference type="Proteomes" id="UP000631694">
    <property type="component" value="Unassembled WGS sequence"/>
</dbReference>